<feature type="domain" description="Fungal STAND N-terminal Goodbye" evidence="2">
    <location>
        <begin position="18"/>
        <end position="140"/>
    </location>
</feature>
<evidence type="ECO:0000313" key="4">
    <source>
        <dbReference type="Proteomes" id="UP000759537"/>
    </source>
</evidence>
<dbReference type="Gene3D" id="1.20.5.1070">
    <property type="entry name" value="Head and neck region of the ectodomain of NDV fusion glycoprotein"/>
    <property type="match status" value="1"/>
</dbReference>
<proteinExistence type="predicted"/>
<comment type="caution">
    <text evidence="3">The sequence shown here is derived from an EMBL/GenBank/DDBJ whole genome shotgun (WGS) entry which is preliminary data.</text>
</comment>
<keyword evidence="1" id="KW-0472">Membrane</keyword>
<dbReference type="Pfam" id="PF17109">
    <property type="entry name" value="Goodbye"/>
    <property type="match status" value="1"/>
</dbReference>
<feature type="transmembrane region" description="Helical" evidence="1">
    <location>
        <begin position="149"/>
        <end position="168"/>
    </location>
</feature>
<dbReference type="AlphaFoldDB" id="A0A9P5MPX7"/>
<name>A0A9P5MPX7_9AGAM</name>
<evidence type="ECO:0000259" key="2">
    <source>
        <dbReference type="Pfam" id="PF17109"/>
    </source>
</evidence>
<keyword evidence="1" id="KW-0812">Transmembrane</keyword>
<dbReference type="EMBL" id="WHVB01000024">
    <property type="protein sequence ID" value="KAF8470958.1"/>
    <property type="molecule type" value="Genomic_DNA"/>
</dbReference>
<feature type="transmembrane region" description="Helical" evidence="1">
    <location>
        <begin position="92"/>
        <end position="114"/>
    </location>
</feature>
<accession>A0A9P5MPX7</accession>
<reference evidence="3" key="2">
    <citation type="journal article" date="2020" name="Nat. Commun.">
        <title>Large-scale genome sequencing of mycorrhizal fungi provides insights into the early evolution of symbiotic traits.</title>
        <authorList>
            <person name="Miyauchi S."/>
            <person name="Kiss E."/>
            <person name="Kuo A."/>
            <person name="Drula E."/>
            <person name="Kohler A."/>
            <person name="Sanchez-Garcia M."/>
            <person name="Morin E."/>
            <person name="Andreopoulos B."/>
            <person name="Barry K.W."/>
            <person name="Bonito G."/>
            <person name="Buee M."/>
            <person name="Carver A."/>
            <person name="Chen C."/>
            <person name="Cichocki N."/>
            <person name="Clum A."/>
            <person name="Culley D."/>
            <person name="Crous P.W."/>
            <person name="Fauchery L."/>
            <person name="Girlanda M."/>
            <person name="Hayes R.D."/>
            <person name="Keri Z."/>
            <person name="LaButti K."/>
            <person name="Lipzen A."/>
            <person name="Lombard V."/>
            <person name="Magnuson J."/>
            <person name="Maillard F."/>
            <person name="Murat C."/>
            <person name="Nolan M."/>
            <person name="Ohm R.A."/>
            <person name="Pangilinan J."/>
            <person name="Pereira M.F."/>
            <person name="Perotto S."/>
            <person name="Peter M."/>
            <person name="Pfister S."/>
            <person name="Riley R."/>
            <person name="Sitrit Y."/>
            <person name="Stielow J.B."/>
            <person name="Szollosi G."/>
            <person name="Zifcakova L."/>
            <person name="Stursova M."/>
            <person name="Spatafora J.W."/>
            <person name="Tedersoo L."/>
            <person name="Vaario L.M."/>
            <person name="Yamada A."/>
            <person name="Yan M."/>
            <person name="Wang P."/>
            <person name="Xu J."/>
            <person name="Bruns T."/>
            <person name="Baldrian P."/>
            <person name="Vilgalys R."/>
            <person name="Dunand C."/>
            <person name="Henrissat B."/>
            <person name="Grigoriev I.V."/>
            <person name="Hibbett D."/>
            <person name="Nagy L.G."/>
            <person name="Martin F.M."/>
        </authorList>
    </citation>
    <scope>NUCLEOTIDE SEQUENCE</scope>
    <source>
        <strain evidence="3">Prilba</strain>
    </source>
</reference>
<dbReference type="OrthoDB" id="3219912at2759"/>
<evidence type="ECO:0000313" key="3">
    <source>
        <dbReference type="EMBL" id="KAF8470958.1"/>
    </source>
</evidence>
<organism evidence="3 4">
    <name type="scientific">Russula ochroleuca</name>
    <dbReference type="NCBI Taxonomy" id="152965"/>
    <lineage>
        <taxon>Eukaryota</taxon>
        <taxon>Fungi</taxon>
        <taxon>Dikarya</taxon>
        <taxon>Basidiomycota</taxon>
        <taxon>Agaricomycotina</taxon>
        <taxon>Agaricomycetes</taxon>
        <taxon>Russulales</taxon>
        <taxon>Russulaceae</taxon>
        <taxon>Russula</taxon>
    </lineage>
</organism>
<evidence type="ECO:0000256" key="1">
    <source>
        <dbReference type="SAM" id="Phobius"/>
    </source>
</evidence>
<sequence>MSHSQPTAASSNFQLIINNALEAYNKRTKKDILVHPLAPQIQACNSPGAILAVLQQQVQGLDQSRSDDRWTKWLDPTVNVLFAFSETLGAGVGLVFSPASVIFTGIGVLLTAAGDFRASQATLMDVFERIESFFRRLEVYTEVPPTTEMMDSIIMIMVEVLSILGIATKEIRQGRMKKFGKKLIGRTDMEDALKRLDKLTQEEARMAVTQNLKATHTIDERVKGVANTVVAIDNRVACVDDRVGCVGDRVAHVDDKVARVGHNVKGIDARVAIVDDSVKAVDDMVAEVIHNGKEAKQSSNKPPTM</sequence>
<gene>
    <name evidence="3" type="ORF">DFH94DRAFT_206064</name>
</gene>
<protein>
    <recommendedName>
        <fullName evidence="2">Fungal STAND N-terminal Goodbye domain-containing protein</fullName>
    </recommendedName>
</protein>
<keyword evidence="4" id="KW-1185">Reference proteome</keyword>
<dbReference type="Proteomes" id="UP000759537">
    <property type="component" value="Unassembled WGS sequence"/>
</dbReference>
<keyword evidence="1" id="KW-1133">Transmembrane helix</keyword>
<dbReference type="InterPro" id="IPR031350">
    <property type="entry name" value="Goodbye_dom"/>
</dbReference>
<reference evidence="3" key="1">
    <citation type="submission" date="2019-10" db="EMBL/GenBank/DDBJ databases">
        <authorList>
            <consortium name="DOE Joint Genome Institute"/>
            <person name="Kuo A."/>
            <person name="Miyauchi S."/>
            <person name="Kiss E."/>
            <person name="Drula E."/>
            <person name="Kohler A."/>
            <person name="Sanchez-Garcia M."/>
            <person name="Andreopoulos B."/>
            <person name="Barry K.W."/>
            <person name="Bonito G."/>
            <person name="Buee M."/>
            <person name="Carver A."/>
            <person name="Chen C."/>
            <person name="Cichocki N."/>
            <person name="Clum A."/>
            <person name="Culley D."/>
            <person name="Crous P.W."/>
            <person name="Fauchery L."/>
            <person name="Girlanda M."/>
            <person name="Hayes R."/>
            <person name="Keri Z."/>
            <person name="LaButti K."/>
            <person name="Lipzen A."/>
            <person name="Lombard V."/>
            <person name="Magnuson J."/>
            <person name="Maillard F."/>
            <person name="Morin E."/>
            <person name="Murat C."/>
            <person name="Nolan M."/>
            <person name="Ohm R."/>
            <person name="Pangilinan J."/>
            <person name="Pereira M."/>
            <person name="Perotto S."/>
            <person name="Peter M."/>
            <person name="Riley R."/>
            <person name="Sitrit Y."/>
            <person name="Stielow B."/>
            <person name="Szollosi G."/>
            <person name="Zifcakova L."/>
            <person name="Stursova M."/>
            <person name="Spatafora J.W."/>
            <person name="Tedersoo L."/>
            <person name="Vaario L.-M."/>
            <person name="Yamada A."/>
            <person name="Yan M."/>
            <person name="Wang P."/>
            <person name="Xu J."/>
            <person name="Bruns T."/>
            <person name="Baldrian P."/>
            <person name="Vilgalys R."/>
            <person name="Henrissat B."/>
            <person name="Grigoriev I.V."/>
            <person name="Hibbett D."/>
            <person name="Nagy L.G."/>
            <person name="Martin F.M."/>
        </authorList>
    </citation>
    <scope>NUCLEOTIDE SEQUENCE</scope>
    <source>
        <strain evidence="3">Prilba</strain>
    </source>
</reference>